<evidence type="ECO:0000256" key="1">
    <source>
        <dbReference type="SAM" id="Phobius"/>
    </source>
</evidence>
<dbReference type="KEGG" id="rpla:A4Z71_00705"/>
<keyword evidence="1" id="KW-0812">Transmembrane</keyword>
<name>A0A1D9DXN7_9MICO</name>
<accession>A0A1D9DXN7</accession>
<keyword evidence="1" id="KW-0472">Membrane</keyword>
<keyword evidence="1" id="KW-1133">Transmembrane helix</keyword>
<sequence length="203" mass="21578">MSNPRTNRGRPTKAVYRRRQLIALGVVVLLGWLIWVLISSLFAFVAGLINPQGPEDGVTPQAGASCAPGVITIAPIVANSAGSEQSSFSLDSYPYFGYKLTNTSSVDCTFDVGPLVTQYTVTSGDQTIWDSSQCFATGLTNQVVTVPKGETLTSPLGIWYRVYSSETGCGAEQDVVTAGGASYHLKVTVNGVISQNTSQFILQ</sequence>
<gene>
    <name evidence="2" type="ORF">A4Z71_00705</name>
</gene>
<keyword evidence="3" id="KW-1185">Reference proteome</keyword>
<dbReference type="RefSeq" id="WP_070954089.1">
    <property type="nucleotide sequence ID" value="NZ_CP015208.1"/>
</dbReference>
<dbReference type="OrthoDB" id="5189092at2"/>
<protein>
    <recommendedName>
        <fullName evidence="4">DUF4232 domain-containing protein</fullName>
    </recommendedName>
</protein>
<proteinExistence type="predicted"/>
<dbReference type="AlphaFoldDB" id="A0A1D9DXN7"/>
<organism evidence="2 3">
    <name type="scientific">Candidatus Rhodoluna planktonica</name>
    <dbReference type="NCBI Taxonomy" id="535712"/>
    <lineage>
        <taxon>Bacteria</taxon>
        <taxon>Bacillati</taxon>
        <taxon>Actinomycetota</taxon>
        <taxon>Actinomycetes</taxon>
        <taxon>Micrococcales</taxon>
        <taxon>Microbacteriaceae</taxon>
        <taxon>Luna cluster</taxon>
        <taxon>Luna-1 subcluster</taxon>
        <taxon>Rhodoluna</taxon>
    </lineage>
</organism>
<evidence type="ECO:0000313" key="2">
    <source>
        <dbReference type="EMBL" id="AOY55571.1"/>
    </source>
</evidence>
<dbReference type="EMBL" id="CP015208">
    <property type="protein sequence ID" value="AOY55571.1"/>
    <property type="molecule type" value="Genomic_DNA"/>
</dbReference>
<dbReference type="Proteomes" id="UP000243784">
    <property type="component" value="Chromosome"/>
</dbReference>
<evidence type="ECO:0008006" key="4">
    <source>
        <dbReference type="Google" id="ProtNLM"/>
    </source>
</evidence>
<feature type="transmembrane region" description="Helical" evidence="1">
    <location>
        <begin position="21"/>
        <end position="49"/>
    </location>
</feature>
<evidence type="ECO:0000313" key="3">
    <source>
        <dbReference type="Proteomes" id="UP000243784"/>
    </source>
</evidence>
<dbReference type="STRING" id="535712.A4Z71_00705"/>
<reference evidence="2 3" key="1">
    <citation type="journal article" date="2016" name="Biochim. Biophys. Acta">
        <title>Photochemical characterization of actinorhodopsin and its functional existence in the natural host.</title>
        <authorList>
            <person name="Nakamura S."/>
            <person name="Kikukawa T."/>
            <person name="Tamogami J."/>
            <person name="Kamiya M."/>
            <person name="Aizawa T."/>
            <person name="Hahn M.W."/>
            <person name="Ihara K."/>
            <person name="Kamo N."/>
            <person name="Demura M."/>
        </authorList>
    </citation>
    <scope>NUCLEOTIDE SEQUENCE [LARGE SCALE GENOMIC DNA]</scope>
    <source>
        <strain evidence="2 3">MWH-Dar1</strain>
    </source>
</reference>